<sequence>MRIVSWGRKALVLAALIGAPALAAAPAAQAQPVPAVMLGSGPAAELVPVQYYGPPRGYYGHRHRHWRRPPPPPRYYRHYGGYRGGYHRGPPRHWR</sequence>
<accession>A0A940MW01</accession>
<dbReference type="EMBL" id="JAGIZA010000015">
    <property type="protein sequence ID" value="MBP0495228.1"/>
    <property type="molecule type" value="Genomic_DNA"/>
</dbReference>
<evidence type="ECO:0000313" key="3">
    <source>
        <dbReference type="Proteomes" id="UP000677537"/>
    </source>
</evidence>
<protein>
    <submittedName>
        <fullName evidence="2">Uncharacterized protein</fullName>
    </submittedName>
</protein>
<evidence type="ECO:0000313" key="2">
    <source>
        <dbReference type="EMBL" id="MBP0495228.1"/>
    </source>
</evidence>
<gene>
    <name evidence="2" type="ORF">J5Y10_20760</name>
</gene>
<comment type="caution">
    <text evidence="2">The sequence shown here is derived from an EMBL/GenBank/DDBJ whole genome shotgun (WGS) entry which is preliminary data.</text>
</comment>
<proteinExistence type="predicted"/>
<feature type="chain" id="PRO_5036860864" evidence="1">
    <location>
        <begin position="31"/>
        <end position="95"/>
    </location>
</feature>
<dbReference type="RefSeq" id="WP_209376023.1">
    <property type="nucleotide sequence ID" value="NZ_JAGIZA010000015.1"/>
</dbReference>
<feature type="signal peptide" evidence="1">
    <location>
        <begin position="1"/>
        <end position="30"/>
    </location>
</feature>
<reference evidence="2" key="1">
    <citation type="submission" date="2021-03" db="EMBL/GenBank/DDBJ databases">
        <authorList>
            <person name="So Y."/>
        </authorList>
    </citation>
    <scope>NUCLEOTIDE SEQUENCE</scope>
    <source>
        <strain evidence="2">SG15</strain>
    </source>
</reference>
<dbReference type="AlphaFoldDB" id="A0A940MW01"/>
<keyword evidence="1" id="KW-0732">Signal</keyword>
<organism evidence="2 3">
    <name type="scientific">Roseomonas indoligenes</name>
    <dbReference type="NCBI Taxonomy" id="2820811"/>
    <lineage>
        <taxon>Bacteria</taxon>
        <taxon>Pseudomonadati</taxon>
        <taxon>Pseudomonadota</taxon>
        <taxon>Alphaproteobacteria</taxon>
        <taxon>Acetobacterales</taxon>
        <taxon>Roseomonadaceae</taxon>
        <taxon>Roseomonas</taxon>
    </lineage>
</organism>
<keyword evidence="3" id="KW-1185">Reference proteome</keyword>
<dbReference type="Proteomes" id="UP000677537">
    <property type="component" value="Unassembled WGS sequence"/>
</dbReference>
<evidence type="ECO:0000256" key="1">
    <source>
        <dbReference type="SAM" id="SignalP"/>
    </source>
</evidence>
<name>A0A940MW01_9PROT</name>